<evidence type="ECO:0000259" key="8">
    <source>
        <dbReference type="Pfam" id="PF07992"/>
    </source>
</evidence>
<dbReference type="PRINTS" id="PR00368">
    <property type="entry name" value="FADPNR"/>
</dbReference>
<keyword evidence="10" id="KW-1185">Reference proteome</keyword>
<sequence length="447" mass="49207">MKIVIVGGVAAGMSVAAKAKRLNKDLNITVYEKTDVISWGACGLPYYVGDFYSNSDRMIARPLEKFIESGIDVKINSEVIEINDKEKTVLIKNMKSGEICKDTYDKLVISSGARAILPPIKNIDLKNVFLLKSFDDGISLKEEVLKKENQNIVIIGAGYIGLEVAEAMKHLGKKNIKIIQLSERVLVDSFDKEITDIIEEEIRSTENVSLHLEEMVTEFKGENGKIKEVITNKEKYLADLVVIATGVKPNTEFVEKIGIKTLKNGAIIINNKGETNIKDIYSAGDCATVPHLLSEEPKYIPLATTANKIGRVIGEILGGLDKEFKGTLGSAAVKVFDVEAGRTGLSEKEAQKEEINYGIVFIEDMNQTSYYPGQEKIYIKIIYNKDTKVLLGGQIVGKKGAVLRVDTLATAIYSKMTVDELGMLDLCYAPPFARTWDALNVVGNVAK</sequence>
<dbReference type="OrthoDB" id="9802028at2"/>
<accession>A0A1T4P8W2</accession>
<dbReference type="PANTHER" id="PTHR43429:SF1">
    <property type="entry name" value="NAD(P)H SULFUR OXIDOREDUCTASE (COA-DEPENDENT)"/>
    <property type="match status" value="1"/>
</dbReference>
<evidence type="ECO:0000256" key="2">
    <source>
        <dbReference type="ARBA" id="ARBA00009130"/>
    </source>
</evidence>
<keyword evidence="5" id="KW-0560">Oxidoreductase</keyword>
<dbReference type="SUPFAM" id="SSF51905">
    <property type="entry name" value="FAD/NAD(P)-binding domain"/>
    <property type="match status" value="1"/>
</dbReference>
<evidence type="ECO:0000256" key="5">
    <source>
        <dbReference type="ARBA" id="ARBA00023002"/>
    </source>
</evidence>
<dbReference type="NCBIfam" id="NF007123">
    <property type="entry name" value="PRK09564.1"/>
    <property type="match status" value="1"/>
</dbReference>
<dbReference type="InterPro" id="IPR023753">
    <property type="entry name" value="FAD/NAD-binding_dom"/>
</dbReference>
<proteinExistence type="inferred from homology"/>
<keyword evidence="6" id="KW-0676">Redox-active center</keyword>
<organism evidence="9 10">
    <name type="scientific">Cetobacterium ceti</name>
    <dbReference type="NCBI Taxonomy" id="180163"/>
    <lineage>
        <taxon>Bacteria</taxon>
        <taxon>Fusobacteriati</taxon>
        <taxon>Fusobacteriota</taxon>
        <taxon>Fusobacteriia</taxon>
        <taxon>Fusobacteriales</taxon>
        <taxon>Fusobacteriaceae</taxon>
        <taxon>Cetobacterium</taxon>
    </lineage>
</organism>
<feature type="domain" description="Pyridine nucleotide-disulphide oxidoreductase dimerisation" evidence="7">
    <location>
        <begin position="331"/>
        <end position="435"/>
    </location>
</feature>
<dbReference type="InterPro" id="IPR016156">
    <property type="entry name" value="FAD/NAD-linked_Rdtase_dimer_sf"/>
</dbReference>
<dbReference type="InterPro" id="IPR004099">
    <property type="entry name" value="Pyr_nucl-diS_OxRdtase_dimer"/>
</dbReference>
<evidence type="ECO:0000256" key="3">
    <source>
        <dbReference type="ARBA" id="ARBA00022630"/>
    </source>
</evidence>
<dbReference type="PANTHER" id="PTHR43429">
    <property type="entry name" value="PYRIDINE NUCLEOTIDE-DISULFIDE OXIDOREDUCTASE DOMAIN-CONTAINING"/>
    <property type="match status" value="1"/>
</dbReference>
<dbReference type="InterPro" id="IPR036188">
    <property type="entry name" value="FAD/NAD-bd_sf"/>
</dbReference>
<evidence type="ECO:0000256" key="1">
    <source>
        <dbReference type="ARBA" id="ARBA00001974"/>
    </source>
</evidence>
<dbReference type="PRINTS" id="PR00411">
    <property type="entry name" value="PNDRDTASEI"/>
</dbReference>
<reference evidence="9 10" key="1">
    <citation type="submission" date="2017-02" db="EMBL/GenBank/DDBJ databases">
        <authorList>
            <person name="Peterson S.W."/>
        </authorList>
    </citation>
    <scope>NUCLEOTIDE SEQUENCE [LARGE SCALE GENOMIC DNA]</scope>
    <source>
        <strain evidence="9 10">ATCC 700028</strain>
    </source>
</reference>
<dbReference type="RefSeq" id="WP_078694290.1">
    <property type="nucleotide sequence ID" value="NZ_FUWX01000013.1"/>
</dbReference>
<gene>
    <name evidence="9" type="ORF">SAMN02745174_01829</name>
</gene>
<comment type="similarity">
    <text evidence="2">Belongs to the class-III pyridine nucleotide-disulfide oxidoreductase family.</text>
</comment>
<evidence type="ECO:0000313" key="9">
    <source>
        <dbReference type="EMBL" id="SJZ87973.1"/>
    </source>
</evidence>
<dbReference type="Pfam" id="PF07992">
    <property type="entry name" value="Pyr_redox_2"/>
    <property type="match status" value="1"/>
</dbReference>
<evidence type="ECO:0000256" key="4">
    <source>
        <dbReference type="ARBA" id="ARBA00022827"/>
    </source>
</evidence>
<evidence type="ECO:0000256" key="6">
    <source>
        <dbReference type="ARBA" id="ARBA00023284"/>
    </source>
</evidence>
<dbReference type="InterPro" id="IPR050260">
    <property type="entry name" value="FAD-bd_OxRdtase"/>
</dbReference>
<dbReference type="EMBL" id="FUWX01000013">
    <property type="protein sequence ID" value="SJZ87973.1"/>
    <property type="molecule type" value="Genomic_DNA"/>
</dbReference>
<dbReference type="Gene3D" id="3.50.50.60">
    <property type="entry name" value="FAD/NAD(P)-binding domain"/>
    <property type="match status" value="2"/>
</dbReference>
<dbReference type="Proteomes" id="UP000191153">
    <property type="component" value="Unassembled WGS sequence"/>
</dbReference>
<name>A0A1T4P8W2_9FUSO</name>
<evidence type="ECO:0000259" key="7">
    <source>
        <dbReference type="Pfam" id="PF02852"/>
    </source>
</evidence>
<keyword evidence="4" id="KW-0274">FAD</keyword>
<dbReference type="AlphaFoldDB" id="A0A1T4P8W2"/>
<keyword evidence="3" id="KW-0285">Flavoprotein</keyword>
<evidence type="ECO:0000313" key="10">
    <source>
        <dbReference type="Proteomes" id="UP000191153"/>
    </source>
</evidence>
<protein>
    <submittedName>
        <fullName evidence="9">NADPH-dependent 2,4-dienoyl-CoA reductase, sulfur reductase</fullName>
    </submittedName>
</protein>
<dbReference type="GO" id="GO:0016491">
    <property type="term" value="F:oxidoreductase activity"/>
    <property type="evidence" value="ECO:0007669"/>
    <property type="project" value="UniProtKB-KW"/>
</dbReference>
<comment type="cofactor">
    <cofactor evidence="1">
        <name>FAD</name>
        <dbReference type="ChEBI" id="CHEBI:57692"/>
    </cofactor>
</comment>
<dbReference type="SUPFAM" id="SSF55424">
    <property type="entry name" value="FAD/NAD-linked reductases, dimerisation (C-terminal) domain"/>
    <property type="match status" value="1"/>
</dbReference>
<feature type="domain" description="FAD/NAD(P)-binding" evidence="8">
    <location>
        <begin position="1"/>
        <end position="306"/>
    </location>
</feature>
<dbReference type="Pfam" id="PF02852">
    <property type="entry name" value="Pyr_redox_dim"/>
    <property type="match status" value="1"/>
</dbReference>
<dbReference type="STRING" id="180163.SAMN02745174_01829"/>